<protein>
    <recommendedName>
        <fullName evidence="1">Reverse transcriptase Ty1/copia-type domain-containing protein</fullName>
    </recommendedName>
</protein>
<evidence type="ECO:0000313" key="2">
    <source>
        <dbReference type="EMBL" id="KIJ11389.1"/>
    </source>
</evidence>
<reference evidence="3" key="2">
    <citation type="submission" date="2015-01" db="EMBL/GenBank/DDBJ databases">
        <title>Evolutionary Origins and Diversification of the Mycorrhizal Mutualists.</title>
        <authorList>
            <consortium name="DOE Joint Genome Institute"/>
            <consortium name="Mycorrhizal Genomics Consortium"/>
            <person name="Kohler A."/>
            <person name="Kuo A."/>
            <person name="Nagy L.G."/>
            <person name="Floudas D."/>
            <person name="Copeland A."/>
            <person name="Barry K.W."/>
            <person name="Cichocki N."/>
            <person name="Veneault-Fourrey C."/>
            <person name="LaButti K."/>
            <person name="Lindquist E.A."/>
            <person name="Lipzen A."/>
            <person name="Lundell T."/>
            <person name="Morin E."/>
            <person name="Murat C."/>
            <person name="Riley R."/>
            <person name="Ohm R."/>
            <person name="Sun H."/>
            <person name="Tunlid A."/>
            <person name="Henrissat B."/>
            <person name="Grigoriev I.V."/>
            <person name="Hibbett D.S."/>
            <person name="Martin F."/>
        </authorList>
    </citation>
    <scope>NUCLEOTIDE SEQUENCE [LARGE SCALE GENOMIC DNA]</scope>
    <source>
        <strain evidence="3">ATCC 200175</strain>
    </source>
</reference>
<gene>
    <name evidence="2" type="ORF">PAXINDRAFT_56471</name>
</gene>
<evidence type="ECO:0000313" key="3">
    <source>
        <dbReference type="Proteomes" id="UP000053647"/>
    </source>
</evidence>
<proteinExistence type="predicted"/>
<dbReference type="AlphaFoldDB" id="A0A0C9SSN5"/>
<sequence length="59" mass="6450">ICAIHVDDFLNVGSSKAALSHFKDQLRSKWEFSDLGDASFCVGIAVEHDRAARTVSLSQ</sequence>
<dbReference type="EMBL" id="KN819380">
    <property type="protein sequence ID" value="KIJ11389.1"/>
    <property type="molecule type" value="Genomic_DNA"/>
</dbReference>
<dbReference type="Proteomes" id="UP000053647">
    <property type="component" value="Unassembled WGS sequence"/>
</dbReference>
<name>A0A0C9SSN5_PAXIN</name>
<reference evidence="2 3" key="1">
    <citation type="submission" date="2014-06" db="EMBL/GenBank/DDBJ databases">
        <authorList>
            <consortium name="DOE Joint Genome Institute"/>
            <person name="Kuo A."/>
            <person name="Kohler A."/>
            <person name="Nagy L.G."/>
            <person name="Floudas D."/>
            <person name="Copeland A."/>
            <person name="Barry K.W."/>
            <person name="Cichocki N."/>
            <person name="Veneault-Fourrey C."/>
            <person name="LaButti K."/>
            <person name="Lindquist E.A."/>
            <person name="Lipzen A."/>
            <person name="Lundell T."/>
            <person name="Morin E."/>
            <person name="Murat C."/>
            <person name="Sun H."/>
            <person name="Tunlid A."/>
            <person name="Henrissat B."/>
            <person name="Grigoriev I.V."/>
            <person name="Hibbett D.S."/>
            <person name="Martin F."/>
            <person name="Nordberg H.P."/>
            <person name="Cantor M.N."/>
            <person name="Hua S.X."/>
        </authorList>
    </citation>
    <scope>NUCLEOTIDE SEQUENCE [LARGE SCALE GENOMIC DNA]</scope>
    <source>
        <strain evidence="2 3">ATCC 200175</strain>
    </source>
</reference>
<dbReference type="HOGENOM" id="CLU_3112242_0_0_1"/>
<keyword evidence="3" id="KW-1185">Reference proteome</keyword>
<dbReference type="InterPro" id="IPR013103">
    <property type="entry name" value="RVT_2"/>
</dbReference>
<feature type="non-terminal residue" evidence="2">
    <location>
        <position position="59"/>
    </location>
</feature>
<feature type="non-terminal residue" evidence="2">
    <location>
        <position position="1"/>
    </location>
</feature>
<evidence type="ECO:0000259" key="1">
    <source>
        <dbReference type="Pfam" id="PF07727"/>
    </source>
</evidence>
<accession>A0A0C9SSN5</accession>
<dbReference type="Pfam" id="PF07727">
    <property type="entry name" value="RVT_2"/>
    <property type="match status" value="1"/>
</dbReference>
<feature type="domain" description="Reverse transcriptase Ty1/copia-type" evidence="1">
    <location>
        <begin position="1"/>
        <end position="56"/>
    </location>
</feature>
<dbReference type="OrthoDB" id="413760at2759"/>
<organism evidence="2 3">
    <name type="scientific">Paxillus involutus ATCC 200175</name>
    <dbReference type="NCBI Taxonomy" id="664439"/>
    <lineage>
        <taxon>Eukaryota</taxon>
        <taxon>Fungi</taxon>
        <taxon>Dikarya</taxon>
        <taxon>Basidiomycota</taxon>
        <taxon>Agaricomycotina</taxon>
        <taxon>Agaricomycetes</taxon>
        <taxon>Agaricomycetidae</taxon>
        <taxon>Boletales</taxon>
        <taxon>Paxilineae</taxon>
        <taxon>Paxillaceae</taxon>
        <taxon>Paxillus</taxon>
    </lineage>
</organism>